<keyword evidence="3" id="KW-0540">Nuclease</keyword>
<dbReference type="SUPFAM" id="SSF52540">
    <property type="entry name" value="P-loop containing nucleoside triphosphate hydrolases"/>
    <property type="match status" value="1"/>
</dbReference>
<feature type="coiled-coil region" evidence="1">
    <location>
        <begin position="545"/>
        <end position="716"/>
    </location>
</feature>
<dbReference type="PANTHER" id="PTHR32114:SF2">
    <property type="entry name" value="ABC TRANSPORTER ABCH.3"/>
    <property type="match status" value="1"/>
</dbReference>
<organism evidence="3 4">
    <name type="scientific">Psychroflexus halocasei</name>
    <dbReference type="NCBI Taxonomy" id="908615"/>
    <lineage>
        <taxon>Bacteria</taxon>
        <taxon>Pseudomonadati</taxon>
        <taxon>Bacteroidota</taxon>
        <taxon>Flavobacteriia</taxon>
        <taxon>Flavobacteriales</taxon>
        <taxon>Flavobacteriaceae</taxon>
        <taxon>Psychroflexus</taxon>
    </lineage>
</organism>
<dbReference type="InterPro" id="IPR038729">
    <property type="entry name" value="Rad50/SbcC_AAA"/>
</dbReference>
<evidence type="ECO:0000256" key="1">
    <source>
        <dbReference type="SAM" id="Coils"/>
    </source>
</evidence>
<feature type="coiled-coil region" evidence="1">
    <location>
        <begin position="449"/>
        <end position="520"/>
    </location>
</feature>
<reference evidence="3 4" key="1">
    <citation type="submission" date="2016-10" db="EMBL/GenBank/DDBJ databases">
        <authorList>
            <person name="de Groot N.N."/>
        </authorList>
    </citation>
    <scope>NUCLEOTIDE SEQUENCE [LARGE SCALE GENOMIC DNA]</scope>
    <source>
        <strain evidence="3 4">DSM 23581</strain>
    </source>
</reference>
<dbReference type="AlphaFoldDB" id="A0A1H3WMP2"/>
<dbReference type="STRING" id="908615.SAMN05421540_10270"/>
<keyword evidence="3" id="KW-0378">Hydrolase</keyword>
<dbReference type="InterPro" id="IPR027417">
    <property type="entry name" value="P-loop_NTPase"/>
</dbReference>
<dbReference type="Pfam" id="PF13476">
    <property type="entry name" value="AAA_23"/>
    <property type="match status" value="1"/>
</dbReference>
<sequence>MKILKIKFKNINSLKGDHEIDFTKTPFTENNLFAITGPTGSGKTTLLDVISLALFNQVPRLGKMSKSEISNKGAILTRNQKEASAEVTYSCQSGIYRSQWNISTARTGNLRDYEMSITDISNDKSLDYKKGDVPAKNEELIGLNYDQFIKSVVLAQGEFAKFLKVKKEERGELLEKITGTGIYRRLGQTAFYKYRDLDNAVKKQKDKISTHKEVLISEKEFEEKEKLAQETHKEKEKISKLLKALELQINDKRTYLQHQDDLEKFKNQIKENEDRISVFEKEKGVQLKKHNELQAYIENIQKWKDLNKQLQQLESQKEENRQKLENVNQNLEQNKDEFASLFGLNTNDKNFEDKLVKYKETVRKFKKEREEILTAYKTLANSIDENLADFKLKLNQKHPSSSLQEVQDLTNEILNKKEELEKQYSFSETTDIEYEQKEIKEKLKQIWNAEKCHSELSRKNETVKNLEKDLKESLKEIENYPAQIKDLKSKIQLQDSQLEAKESHLKNAELQKKLEDYRIDLKPNEPCPLCGSLDHPLAENHPKADDQLEKEIQELTEILNKNKTQLTQFETKLETVNKQNSKTENQLESLTSELDSLKISYQKQFENLEVDTDSLSESKERLENKSEALNDFYKYQQALSQLQKSKNSIVNLEDLLNKGRSKKEEIEQLFEGDNFENKINQSERNYLSLSKEKEQLDSLKSKIEEEDENIDNQYQKQNDYLKNCLEPLNYENVSEAIKHILPHQIFQKYQDEKQTYENQKISLNTSQKDLSEQIDKLKEKVGSETIDDLKENYKNKQNRLQDTENQLNEFNRLIKNQKETLQTISDIKEKIGEQLKINHRWKMMNDLIGDSKGKKFNDYAQNLTLSQLLVLANERLRLLTDRYQIDKAAKGEDDSLIAIDAHMGGQRRSVKTLSGGETFIMSLALALALSDFASRKVEINSLFIDEGFGTLDPETLDQTLDTLEVLQAKSSKTIGIISHVSSLKERISTQIQLTQNGQGYSTLKVI</sequence>
<feature type="coiled-coil region" evidence="1">
    <location>
        <begin position="228"/>
        <end position="341"/>
    </location>
</feature>
<dbReference type="Pfam" id="PF13558">
    <property type="entry name" value="SbcC_Walker_B"/>
    <property type="match status" value="1"/>
</dbReference>
<keyword evidence="3" id="KW-0269">Exonuclease</keyword>
<dbReference type="PANTHER" id="PTHR32114">
    <property type="entry name" value="ABC TRANSPORTER ABCH.3"/>
    <property type="match status" value="1"/>
</dbReference>
<name>A0A1H3WMP2_9FLAO</name>
<evidence type="ECO:0000313" key="4">
    <source>
        <dbReference type="Proteomes" id="UP000198820"/>
    </source>
</evidence>
<dbReference type="GO" id="GO:0016887">
    <property type="term" value="F:ATP hydrolysis activity"/>
    <property type="evidence" value="ECO:0007669"/>
    <property type="project" value="InterPro"/>
</dbReference>
<dbReference type="EMBL" id="FNQF01000002">
    <property type="protein sequence ID" value="SDZ88447.1"/>
    <property type="molecule type" value="Genomic_DNA"/>
</dbReference>
<evidence type="ECO:0000313" key="3">
    <source>
        <dbReference type="EMBL" id="SDZ88447.1"/>
    </source>
</evidence>
<dbReference type="Gene3D" id="3.40.50.300">
    <property type="entry name" value="P-loop containing nucleotide triphosphate hydrolases"/>
    <property type="match status" value="2"/>
</dbReference>
<feature type="domain" description="Rad50/SbcC-type AAA" evidence="2">
    <location>
        <begin position="5"/>
        <end position="246"/>
    </location>
</feature>
<gene>
    <name evidence="3" type="ORF">SAMN05421540_10270</name>
</gene>
<dbReference type="Gene3D" id="1.10.287.1490">
    <property type="match status" value="1"/>
</dbReference>
<keyword evidence="4" id="KW-1185">Reference proteome</keyword>
<dbReference type="GO" id="GO:0006302">
    <property type="term" value="P:double-strand break repair"/>
    <property type="evidence" value="ECO:0007669"/>
    <property type="project" value="InterPro"/>
</dbReference>
<dbReference type="RefSeq" id="WP_093238990.1">
    <property type="nucleotide sequence ID" value="NZ_FNQF01000002.1"/>
</dbReference>
<feature type="coiled-coil region" evidence="1">
    <location>
        <begin position="760"/>
        <end position="820"/>
    </location>
</feature>
<protein>
    <submittedName>
        <fullName evidence="3">Exonuclease SbcC</fullName>
    </submittedName>
</protein>
<proteinExistence type="predicted"/>
<keyword evidence="1" id="KW-0175">Coiled coil</keyword>
<dbReference type="GO" id="GO:0004527">
    <property type="term" value="F:exonuclease activity"/>
    <property type="evidence" value="ECO:0007669"/>
    <property type="project" value="UniProtKB-KW"/>
</dbReference>
<evidence type="ECO:0000259" key="2">
    <source>
        <dbReference type="Pfam" id="PF13476"/>
    </source>
</evidence>
<accession>A0A1H3WMP2</accession>
<dbReference type="Proteomes" id="UP000198820">
    <property type="component" value="Unassembled WGS sequence"/>
</dbReference>